<sequence>MTVVNVAEELVVSGVLHAAEQLQGAVLAAESGCVESLRWAGALPLLLRDLGVRNVLAAEQLLGCASASELRALLLLDEGESVGHLVLLLGGFLWSYEAALKRLLALGVAGRVTVCSSLSERAHECYDFGPGAAGARALKAMKFEEFAAELGKNAAFPTQNAPELDLAEEDWDWEDAESDKKKQVEQVEPHNGVQVVHLPLNVVPLLSNKVPTPEPSVFVLSHPTCAAAFPLLLHQVEDVKATVSSPASPTSRGATTMEGAKKYTHVKDVLPEHIPSAFRRSMRLLAYTLAEMLVGANLDANDRIFAVGATSLKIGHTLLRILNEMQEDASAQSLQGRQGASLVIVDRYGGWTLWLEDGGFCTYSFNLFWGDRTSDLASPCAFGSSLLDRILALLPQTPTQTAAGQNTAEDSASKRANLNVTEIFPLHGCEPTPLSVSAPLTAVLDESSYRPSEFVSQIQWKGGASLCHPTIPSGSNVFRSLAFRPAKLALRDLDKRLQVVEQSLLQQGRIQKTAVTRRPGEKMRGRDVVLRRISKILEAGEPTNLEHSSLVELGVIVLETLERMDQSQKLWDKCRERAVRQLELRKQGGREWIIPEVADVMQRQVSAMQAVDTVSIEESIPLQKLLILLVHAFALSSGVPLEDFTVQMVHKALVDSVLQMARTNPASVQSVLPQLFTQLSPYISLDGSHAERAASEQVATEGDDWDWNDGSNSPSGSKDALNGGNGDFQLLAAKPIVETYVESLMGRLKDCTQQFANVTAEETVLKSEDSPSSLIAQLCSSIVDPSGAPIPGIEHIVDASEQLTRAGIDLLKSGFSKFGFGVGSGNGSGQRGTNASRLLGDSNVLVVFVVGGITFEEGPGTDSWTVLQIQEVHDALSDNTKYQIILGGTTITNNEVILEKLFS</sequence>
<dbReference type="InterPro" id="IPR027482">
    <property type="entry name" value="Sec1-like_dom2"/>
</dbReference>
<dbReference type="InterPro" id="IPR036045">
    <property type="entry name" value="Sec1-like_sf"/>
</dbReference>
<evidence type="ECO:0008006" key="4">
    <source>
        <dbReference type="Google" id="ProtNLM"/>
    </source>
</evidence>
<dbReference type="KEGG" id="psoj:PHYSODRAFT_294271"/>
<dbReference type="SUPFAM" id="SSF56815">
    <property type="entry name" value="Sec1/munc18-like (SM) proteins"/>
    <property type="match status" value="1"/>
</dbReference>
<protein>
    <recommendedName>
        <fullName evidence="4">Sec1 family domain-containing protein 2</fullName>
    </recommendedName>
</protein>
<dbReference type="AlphaFoldDB" id="G4YKL1"/>
<dbReference type="RefSeq" id="XP_009516118.1">
    <property type="nucleotide sequence ID" value="XM_009517823.1"/>
</dbReference>
<reference evidence="2 3" key="1">
    <citation type="journal article" date="2006" name="Science">
        <title>Phytophthora genome sequences uncover evolutionary origins and mechanisms of pathogenesis.</title>
        <authorList>
            <person name="Tyler B.M."/>
            <person name="Tripathy S."/>
            <person name="Zhang X."/>
            <person name="Dehal P."/>
            <person name="Jiang R.H."/>
            <person name="Aerts A."/>
            <person name="Arredondo F.D."/>
            <person name="Baxter L."/>
            <person name="Bensasson D."/>
            <person name="Beynon J.L."/>
            <person name="Chapman J."/>
            <person name="Damasceno C.M."/>
            <person name="Dorrance A.E."/>
            <person name="Dou D."/>
            <person name="Dickerman A.W."/>
            <person name="Dubchak I.L."/>
            <person name="Garbelotto M."/>
            <person name="Gijzen M."/>
            <person name="Gordon S.G."/>
            <person name="Govers F."/>
            <person name="Grunwald N.J."/>
            <person name="Huang W."/>
            <person name="Ivors K.L."/>
            <person name="Jones R.W."/>
            <person name="Kamoun S."/>
            <person name="Krampis K."/>
            <person name="Lamour K.H."/>
            <person name="Lee M.K."/>
            <person name="McDonald W.H."/>
            <person name="Medina M."/>
            <person name="Meijer H.J."/>
            <person name="Nordberg E.K."/>
            <person name="Maclean D.J."/>
            <person name="Ospina-Giraldo M.D."/>
            <person name="Morris P.F."/>
            <person name="Phuntumart V."/>
            <person name="Putnam N.H."/>
            <person name="Rash S."/>
            <person name="Rose J.K."/>
            <person name="Sakihama Y."/>
            <person name="Salamov A.A."/>
            <person name="Savidor A."/>
            <person name="Scheuring C.F."/>
            <person name="Smith B.M."/>
            <person name="Sobral B.W."/>
            <person name="Terry A."/>
            <person name="Torto-Alalibo T.A."/>
            <person name="Win J."/>
            <person name="Xu Z."/>
            <person name="Zhang H."/>
            <person name="Grigoriev I.V."/>
            <person name="Rokhsar D.S."/>
            <person name="Boore J.L."/>
        </authorList>
    </citation>
    <scope>NUCLEOTIDE SEQUENCE [LARGE SCALE GENOMIC DNA]</scope>
    <source>
        <strain evidence="2 3">P6497</strain>
    </source>
</reference>
<evidence type="ECO:0000313" key="3">
    <source>
        <dbReference type="Proteomes" id="UP000002640"/>
    </source>
</evidence>
<gene>
    <name evidence="2" type="ORF">PHYSODRAFT_294271</name>
</gene>
<dbReference type="OMA" id="SERAHEC"/>
<dbReference type="Proteomes" id="UP000002640">
    <property type="component" value="Unassembled WGS sequence"/>
</dbReference>
<evidence type="ECO:0000313" key="2">
    <source>
        <dbReference type="EMBL" id="EGZ28843.1"/>
    </source>
</evidence>
<name>G4YKL1_PHYSP</name>
<accession>G4YKL1</accession>
<feature type="region of interest" description="Disordered" evidence="1">
    <location>
        <begin position="693"/>
        <end position="721"/>
    </location>
</feature>
<dbReference type="EMBL" id="JH159151">
    <property type="protein sequence ID" value="EGZ28843.1"/>
    <property type="molecule type" value="Genomic_DNA"/>
</dbReference>
<evidence type="ECO:0000256" key="1">
    <source>
        <dbReference type="SAM" id="MobiDB-lite"/>
    </source>
</evidence>
<organism evidence="2 3">
    <name type="scientific">Phytophthora sojae (strain P6497)</name>
    <name type="common">Soybean stem and root rot agent</name>
    <name type="synonym">Phytophthora megasperma f. sp. glycines</name>
    <dbReference type="NCBI Taxonomy" id="1094619"/>
    <lineage>
        <taxon>Eukaryota</taxon>
        <taxon>Sar</taxon>
        <taxon>Stramenopiles</taxon>
        <taxon>Oomycota</taxon>
        <taxon>Peronosporomycetes</taxon>
        <taxon>Peronosporales</taxon>
        <taxon>Peronosporaceae</taxon>
        <taxon>Phytophthora</taxon>
    </lineage>
</organism>
<dbReference type="Gene3D" id="3.40.50.1910">
    <property type="match status" value="1"/>
</dbReference>
<dbReference type="GeneID" id="20641070"/>
<dbReference type="InParanoid" id="G4YKL1"/>
<proteinExistence type="predicted"/>
<keyword evidence="3" id="KW-1185">Reference proteome</keyword>